<evidence type="ECO:0000313" key="1">
    <source>
        <dbReference type="EMBL" id="MPN49763.1"/>
    </source>
</evidence>
<name>A0A645IR63_9ZZZZ</name>
<dbReference type="EMBL" id="VSSQ01113312">
    <property type="protein sequence ID" value="MPN49763.1"/>
    <property type="molecule type" value="Genomic_DNA"/>
</dbReference>
<comment type="caution">
    <text evidence="1">The sequence shown here is derived from an EMBL/GenBank/DDBJ whole genome shotgun (WGS) entry which is preliminary data.</text>
</comment>
<sequence length="72" mass="7204">MLSVLPDNCLVISLYSLVACESCAVVLASFSLGSLAELINTVSAAIDPIATPTGPVTMVIATPNARAAAVAD</sequence>
<proteinExistence type="predicted"/>
<protein>
    <submittedName>
        <fullName evidence="1">Uncharacterized protein</fullName>
    </submittedName>
</protein>
<organism evidence="1">
    <name type="scientific">bioreactor metagenome</name>
    <dbReference type="NCBI Taxonomy" id="1076179"/>
    <lineage>
        <taxon>unclassified sequences</taxon>
        <taxon>metagenomes</taxon>
        <taxon>ecological metagenomes</taxon>
    </lineage>
</organism>
<reference evidence="1" key="1">
    <citation type="submission" date="2019-08" db="EMBL/GenBank/DDBJ databases">
        <authorList>
            <person name="Kucharzyk K."/>
            <person name="Murdoch R.W."/>
            <person name="Higgins S."/>
            <person name="Loffler F."/>
        </authorList>
    </citation>
    <scope>NUCLEOTIDE SEQUENCE</scope>
</reference>
<accession>A0A645IR63</accession>
<gene>
    <name evidence="1" type="ORF">SDC9_197385</name>
</gene>
<dbReference type="AlphaFoldDB" id="A0A645IR63"/>